<keyword evidence="2" id="KW-0813">Transport</keyword>
<proteinExistence type="predicted"/>
<evidence type="ECO:0000256" key="3">
    <source>
        <dbReference type="ARBA" id="ARBA00022597"/>
    </source>
</evidence>
<feature type="domain" description="Periplasmic binding protein" evidence="10">
    <location>
        <begin position="41"/>
        <end position="322"/>
    </location>
</feature>
<keyword evidence="5" id="KW-0732">Signal</keyword>
<evidence type="ECO:0000259" key="10">
    <source>
        <dbReference type="Pfam" id="PF13407"/>
    </source>
</evidence>
<organism evidence="11 12">
    <name type="scientific">Clostridium weizhouense</name>
    <dbReference type="NCBI Taxonomy" id="2859781"/>
    <lineage>
        <taxon>Bacteria</taxon>
        <taxon>Bacillati</taxon>
        <taxon>Bacillota</taxon>
        <taxon>Clostridia</taxon>
        <taxon>Eubacteriales</taxon>
        <taxon>Clostridiaceae</taxon>
        <taxon>Clostridium</taxon>
    </lineage>
</organism>
<evidence type="ECO:0000256" key="8">
    <source>
        <dbReference type="ARBA" id="ARBA00034323"/>
    </source>
</evidence>
<evidence type="ECO:0000256" key="7">
    <source>
        <dbReference type="ARBA" id="ARBA00022837"/>
    </source>
</evidence>
<evidence type="ECO:0000256" key="5">
    <source>
        <dbReference type="ARBA" id="ARBA00022729"/>
    </source>
</evidence>
<dbReference type="InterPro" id="IPR028082">
    <property type="entry name" value="Peripla_BP_I"/>
</dbReference>
<accession>A0ABS7AN27</accession>
<evidence type="ECO:0000256" key="6">
    <source>
        <dbReference type="ARBA" id="ARBA00022764"/>
    </source>
</evidence>
<evidence type="ECO:0000256" key="1">
    <source>
        <dbReference type="ARBA" id="ARBA00004196"/>
    </source>
</evidence>
<evidence type="ECO:0000256" key="9">
    <source>
        <dbReference type="ARBA" id="ARBA00034344"/>
    </source>
</evidence>
<keyword evidence="6" id="KW-0574">Periplasm</keyword>
<name>A0ABS7AN27_9CLOT</name>
<dbReference type="PANTHER" id="PTHR30036">
    <property type="entry name" value="D-XYLOSE-BINDING PERIPLASMIC PROTEIN"/>
    <property type="match status" value="1"/>
</dbReference>
<dbReference type="InterPro" id="IPR025997">
    <property type="entry name" value="SBP_2_dom"/>
</dbReference>
<dbReference type="Proteomes" id="UP001519921">
    <property type="component" value="Unassembled WGS sequence"/>
</dbReference>
<keyword evidence="3" id="KW-0762">Sugar transport</keyword>
<keyword evidence="12" id="KW-1185">Reference proteome</keyword>
<gene>
    <name evidence="11" type="ORF">KYD98_08100</name>
</gene>
<reference evidence="11 12" key="1">
    <citation type="submission" date="2021-07" db="EMBL/GenBank/DDBJ databases">
        <title>Clostridium weizhouense sp. nov., an anaerobic bacterium isolated from activated sludge of Petroleum wastewater.</title>
        <authorList>
            <person name="Li Q."/>
        </authorList>
    </citation>
    <scope>NUCLEOTIDE SEQUENCE [LARGE SCALE GENOMIC DNA]</scope>
    <source>
        <strain evidence="11 12">YB-6</strain>
    </source>
</reference>
<evidence type="ECO:0000256" key="4">
    <source>
        <dbReference type="ARBA" id="ARBA00022723"/>
    </source>
</evidence>
<dbReference type="InterPro" id="IPR050555">
    <property type="entry name" value="Bact_Solute-Bind_Prot2"/>
</dbReference>
<keyword evidence="7" id="KW-0106">Calcium</keyword>
<evidence type="ECO:0000256" key="2">
    <source>
        <dbReference type="ARBA" id="ARBA00022448"/>
    </source>
</evidence>
<dbReference type="Pfam" id="PF13407">
    <property type="entry name" value="Peripla_BP_4"/>
    <property type="match status" value="1"/>
</dbReference>
<dbReference type="RefSeq" id="WP_219779111.1">
    <property type="nucleotide sequence ID" value="NZ_JAHXPT010000005.1"/>
</dbReference>
<dbReference type="EMBL" id="JAHXPT010000005">
    <property type="protein sequence ID" value="MBW6410052.1"/>
    <property type="molecule type" value="Genomic_DNA"/>
</dbReference>
<evidence type="ECO:0000313" key="11">
    <source>
        <dbReference type="EMBL" id="MBW6410052.1"/>
    </source>
</evidence>
<comment type="caution">
    <text evidence="11">The sequence shown here is derived from an EMBL/GenBank/DDBJ whole genome shotgun (WGS) entry which is preliminary data.</text>
</comment>
<dbReference type="SUPFAM" id="SSF53822">
    <property type="entry name" value="Periplasmic binding protein-like I"/>
    <property type="match status" value="1"/>
</dbReference>
<dbReference type="Gene3D" id="3.40.50.2300">
    <property type="match status" value="2"/>
</dbReference>
<keyword evidence="4" id="KW-0479">Metal-binding</keyword>
<evidence type="ECO:0000313" key="12">
    <source>
        <dbReference type="Proteomes" id="UP001519921"/>
    </source>
</evidence>
<comment type="subunit">
    <text evidence="8">The ABC transporter complex is composed of one ATP-binding protein (MglA), two transmembrane proteins (MglC) and a solute-binding protein (MglB).</text>
</comment>
<sequence length="351" mass="39573">MIKKLLKLNIFVIIIILIFNGCNSNSITTNLNFEVEKPVKVGVLLYKADDEYISLISENLKEIEKGNQGKVEFIFFDAENNQVKQNQQLRTALSQDIDLLLVNLVDVSENSTQTVINRIKEKNLPVIIFNREPISKNPIKSYNNAIVLSTNSEEAGILQGGIIVDLWKENRLLLDTNRDNILQYVILTGNKDNIDAIARTKYSIETIEKAGIKTQELALRIANWDSKLAQEEVRQLFYQYGNRIEAIISNNDAMAEGAIQALQEFGYNKGDNRRTITVVGVDGTPEAQKLIKQGYMAGTVIQDPKAEAQALYTLGMNMVEDKSPIEGTDYKFDESGVAVRLSFEEYIQNQQ</sequence>
<dbReference type="CDD" id="cd01539">
    <property type="entry name" value="PBP1_GGBP"/>
    <property type="match status" value="1"/>
</dbReference>
<comment type="subcellular location">
    <subcellularLocation>
        <location evidence="1">Cell envelope</location>
    </subcellularLocation>
</comment>
<dbReference type="PANTHER" id="PTHR30036:SF2">
    <property type="entry name" value="D-GALACTOSE_METHYL-GALACTOSIDE BINDING PERIPLASMIC PROTEIN MGLB"/>
    <property type="match status" value="1"/>
</dbReference>
<protein>
    <recommendedName>
        <fullName evidence="9">D-galactose/methyl-galactoside binding periplasmic protein MglB</fullName>
    </recommendedName>
</protein>
<dbReference type="InterPro" id="IPR044085">
    <property type="entry name" value="MglB-like_PBP1"/>
</dbReference>